<dbReference type="Proteomes" id="UP001187682">
    <property type="component" value="Unassembled WGS sequence"/>
</dbReference>
<evidence type="ECO:0000256" key="1">
    <source>
        <dbReference type="SAM" id="MobiDB-lite"/>
    </source>
</evidence>
<comment type="caution">
    <text evidence="3">The sequence shown here is derived from an EMBL/GenBank/DDBJ whole genome shotgun (WGS) entry which is preliminary data.</text>
</comment>
<dbReference type="AlphaFoldDB" id="A0AAE8MYI1"/>
<gene>
    <name evidence="3" type="ORF">DNG_04632</name>
</gene>
<evidence type="ECO:0000256" key="2">
    <source>
        <dbReference type="SAM" id="SignalP"/>
    </source>
</evidence>
<dbReference type="EMBL" id="ONZQ02000005">
    <property type="protein sequence ID" value="SPO01959.1"/>
    <property type="molecule type" value="Genomic_DNA"/>
</dbReference>
<feature type="chain" id="PRO_5042274856" evidence="2">
    <location>
        <begin position="21"/>
        <end position="164"/>
    </location>
</feature>
<reference evidence="3" key="1">
    <citation type="submission" date="2018-03" db="EMBL/GenBank/DDBJ databases">
        <authorList>
            <person name="Guldener U."/>
        </authorList>
    </citation>
    <scope>NUCLEOTIDE SEQUENCE</scope>
</reference>
<name>A0AAE8MYI1_9PEZI</name>
<evidence type="ECO:0000313" key="3">
    <source>
        <dbReference type="EMBL" id="SPO01959.1"/>
    </source>
</evidence>
<accession>A0AAE8MYI1</accession>
<feature type="signal peptide" evidence="2">
    <location>
        <begin position="1"/>
        <end position="20"/>
    </location>
</feature>
<organism evidence="3 4">
    <name type="scientific">Cephalotrichum gorgonifer</name>
    <dbReference type="NCBI Taxonomy" id="2041049"/>
    <lineage>
        <taxon>Eukaryota</taxon>
        <taxon>Fungi</taxon>
        <taxon>Dikarya</taxon>
        <taxon>Ascomycota</taxon>
        <taxon>Pezizomycotina</taxon>
        <taxon>Sordariomycetes</taxon>
        <taxon>Hypocreomycetidae</taxon>
        <taxon>Microascales</taxon>
        <taxon>Microascaceae</taxon>
        <taxon>Cephalotrichum</taxon>
    </lineage>
</organism>
<proteinExistence type="predicted"/>
<keyword evidence="2" id="KW-0732">Signal</keyword>
<feature type="region of interest" description="Disordered" evidence="1">
    <location>
        <begin position="118"/>
        <end position="139"/>
    </location>
</feature>
<sequence>MKSQLILTGAVALLPAATHAMNPEDVTGVISNTIVPNPDLCEALCKKNAKCIYSLYHLECDQCWLMDCSGGMFSFGSAIGVTKFTTETAYYCNSTLIPDMPTDCGNVTATATITSLDQAQQTSGSNSDGGSGGGDKGDDGNAAGTREVAWLLAAGAAAAAALVV</sequence>
<evidence type="ECO:0000313" key="4">
    <source>
        <dbReference type="Proteomes" id="UP001187682"/>
    </source>
</evidence>
<keyword evidence="4" id="KW-1185">Reference proteome</keyword>
<protein>
    <submittedName>
        <fullName evidence="3">Uncharacterized protein</fullName>
    </submittedName>
</protein>